<dbReference type="Proteomes" id="UP000759131">
    <property type="component" value="Unassembled WGS sequence"/>
</dbReference>
<protein>
    <submittedName>
        <fullName evidence="3">Uncharacterized protein</fullName>
    </submittedName>
</protein>
<dbReference type="Pfam" id="PF04499">
    <property type="entry name" value="SAPS"/>
    <property type="match status" value="1"/>
</dbReference>
<keyword evidence="4" id="KW-1185">Reference proteome</keyword>
<comment type="similarity">
    <text evidence="1">Belongs to the SAPS family.</text>
</comment>
<dbReference type="GO" id="GO:0005634">
    <property type="term" value="C:nucleus"/>
    <property type="evidence" value="ECO:0007669"/>
    <property type="project" value="TreeGrafter"/>
</dbReference>
<reference evidence="3" key="1">
    <citation type="submission" date="2020-11" db="EMBL/GenBank/DDBJ databases">
        <authorList>
            <person name="Tran Van P."/>
        </authorList>
    </citation>
    <scope>NUCLEOTIDE SEQUENCE</scope>
</reference>
<dbReference type="GO" id="GO:0005829">
    <property type="term" value="C:cytosol"/>
    <property type="evidence" value="ECO:0007669"/>
    <property type="project" value="TreeGrafter"/>
</dbReference>
<evidence type="ECO:0000256" key="2">
    <source>
        <dbReference type="ARBA" id="ARBA00023306"/>
    </source>
</evidence>
<accession>A0A7R9QLF9</accession>
<dbReference type="GO" id="GO:0019903">
    <property type="term" value="F:protein phosphatase binding"/>
    <property type="evidence" value="ECO:0007669"/>
    <property type="project" value="InterPro"/>
</dbReference>
<name>A0A7R9QLF9_9ACAR</name>
<evidence type="ECO:0000256" key="1">
    <source>
        <dbReference type="ARBA" id="ARBA00006180"/>
    </source>
</evidence>
<dbReference type="PANTHER" id="PTHR12634">
    <property type="entry name" value="SIT4 YEAST -ASSOCIATING PROTEIN-RELATED"/>
    <property type="match status" value="1"/>
</dbReference>
<evidence type="ECO:0000313" key="4">
    <source>
        <dbReference type="Proteomes" id="UP000759131"/>
    </source>
</evidence>
<gene>
    <name evidence="3" type="ORF">OSB1V03_LOCUS22270</name>
</gene>
<dbReference type="AlphaFoldDB" id="A0A7R9QLF9"/>
<dbReference type="GO" id="GO:0019888">
    <property type="term" value="F:protein phosphatase regulator activity"/>
    <property type="evidence" value="ECO:0007669"/>
    <property type="project" value="TreeGrafter"/>
</dbReference>
<evidence type="ECO:0000313" key="3">
    <source>
        <dbReference type="EMBL" id="CAD7649166.1"/>
    </source>
</evidence>
<dbReference type="PANTHER" id="PTHR12634:SF8">
    <property type="entry name" value="FIERY MOUNTAIN, ISOFORM D"/>
    <property type="match status" value="1"/>
</dbReference>
<dbReference type="EMBL" id="CAJPIZ010046389">
    <property type="protein sequence ID" value="CAG2122324.1"/>
    <property type="molecule type" value="Genomic_DNA"/>
</dbReference>
<organism evidence="3">
    <name type="scientific">Medioppia subpectinata</name>
    <dbReference type="NCBI Taxonomy" id="1979941"/>
    <lineage>
        <taxon>Eukaryota</taxon>
        <taxon>Metazoa</taxon>
        <taxon>Ecdysozoa</taxon>
        <taxon>Arthropoda</taxon>
        <taxon>Chelicerata</taxon>
        <taxon>Arachnida</taxon>
        <taxon>Acari</taxon>
        <taxon>Acariformes</taxon>
        <taxon>Sarcoptiformes</taxon>
        <taxon>Oribatida</taxon>
        <taxon>Brachypylina</taxon>
        <taxon>Oppioidea</taxon>
        <taxon>Oppiidae</taxon>
        <taxon>Medioppia</taxon>
    </lineage>
</organism>
<sequence length="84" mass="9898">MDLILKLIISIDNLDLRKTIIKWLYENDLIKKLLFIFKTNCLPQRHINAAQLICDIIKTTREHQSLLQDKVDSDLLLDSLESYD</sequence>
<proteinExistence type="inferred from homology"/>
<dbReference type="EMBL" id="OC900964">
    <property type="protein sequence ID" value="CAD7649166.1"/>
    <property type="molecule type" value="Genomic_DNA"/>
</dbReference>
<dbReference type="OrthoDB" id="295029at2759"/>
<keyword evidence="2" id="KW-0131">Cell cycle</keyword>
<dbReference type="InterPro" id="IPR007587">
    <property type="entry name" value="SAPS"/>
</dbReference>